<keyword evidence="3 6" id="KW-0812">Transmembrane</keyword>
<feature type="transmembrane region" description="Helical" evidence="6">
    <location>
        <begin position="108"/>
        <end position="128"/>
    </location>
</feature>
<feature type="transmembrane region" description="Helical" evidence="6">
    <location>
        <begin position="267"/>
        <end position="285"/>
    </location>
</feature>
<sequence>MNSTAIQNVLPFVGMVIAVLAQVSELEVLKAAMSNGSERPPLTFSTLSKIFLLAAFGCLIRLFTYGGIELSSPTLSTAIVNLLPAFTFILAIIFRMEKINWRSRSSQAKLLGTLVSIAGAFVVTFYQGPPIFKTLSLLSSKSNWIIGGFFLGCAAFFGAAWYILQAIILNKFPAIIIILLFKYFFGAILAALFSVFVVRDPSAWKLGLDIGLVAILYSTIMGSVIQVSLCTWCLSRTGPLYVSMFNPLAIVFSVAMDFFFLAETLCIGSLIGAIIIVIGFYSVMWGKTKEEKFEHTTAVLRSHRSYDEKVPLLQNEIEEVHNRSSV</sequence>
<keyword evidence="5 6" id="KW-0472">Membrane</keyword>
<evidence type="ECO:0000256" key="5">
    <source>
        <dbReference type="ARBA" id="ARBA00023136"/>
    </source>
</evidence>
<organism evidence="8 9">
    <name type="scientific">Xanthoceras sorbifolium</name>
    <dbReference type="NCBI Taxonomy" id="99658"/>
    <lineage>
        <taxon>Eukaryota</taxon>
        <taxon>Viridiplantae</taxon>
        <taxon>Streptophyta</taxon>
        <taxon>Embryophyta</taxon>
        <taxon>Tracheophyta</taxon>
        <taxon>Spermatophyta</taxon>
        <taxon>Magnoliopsida</taxon>
        <taxon>eudicotyledons</taxon>
        <taxon>Gunneridae</taxon>
        <taxon>Pentapetalae</taxon>
        <taxon>rosids</taxon>
        <taxon>malvids</taxon>
        <taxon>Sapindales</taxon>
        <taxon>Sapindaceae</taxon>
        <taxon>Xanthoceroideae</taxon>
        <taxon>Xanthoceras</taxon>
    </lineage>
</organism>
<feature type="transmembrane region" description="Helical" evidence="6">
    <location>
        <begin position="74"/>
        <end position="96"/>
    </location>
</feature>
<comment type="caution">
    <text evidence="8">The sequence shown here is derived from an EMBL/GenBank/DDBJ whole genome shotgun (WGS) entry which is preliminary data.</text>
</comment>
<keyword evidence="9" id="KW-1185">Reference proteome</keyword>
<dbReference type="InterPro" id="IPR037185">
    <property type="entry name" value="EmrE-like"/>
</dbReference>
<protein>
    <recommendedName>
        <fullName evidence="6">WAT1-related protein</fullName>
    </recommendedName>
</protein>
<feature type="domain" description="EamA" evidence="7">
    <location>
        <begin position="147"/>
        <end position="283"/>
    </location>
</feature>
<evidence type="ECO:0000256" key="1">
    <source>
        <dbReference type="ARBA" id="ARBA00004141"/>
    </source>
</evidence>
<feature type="transmembrane region" description="Helical" evidence="6">
    <location>
        <begin position="176"/>
        <end position="198"/>
    </location>
</feature>
<evidence type="ECO:0000256" key="6">
    <source>
        <dbReference type="RuleBase" id="RU363077"/>
    </source>
</evidence>
<dbReference type="PANTHER" id="PTHR31218">
    <property type="entry name" value="WAT1-RELATED PROTEIN"/>
    <property type="match status" value="1"/>
</dbReference>
<evidence type="ECO:0000256" key="2">
    <source>
        <dbReference type="ARBA" id="ARBA00007635"/>
    </source>
</evidence>
<keyword evidence="4 6" id="KW-1133">Transmembrane helix</keyword>
<dbReference type="Proteomes" id="UP000827721">
    <property type="component" value="Unassembled WGS sequence"/>
</dbReference>
<feature type="transmembrane region" description="Helical" evidence="6">
    <location>
        <begin position="144"/>
        <end position="164"/>
    </location>
</feature>
<dbReference type="SUPFAM" id="SSF103481">
    <property type="entry name" value="Multidrug resistance efflux transporter EmrE"/>
    <property type="match status" value="2"/>
</dbReference>
<dbReference type="Pfam" id="PF00892">
    <property type="entry name" value="EamA"/>
    <property type="match status" value="1"/>
</dbReference>
<proteinExistence type="inferred from homology"/>
<evidence type="ECO:0000313" key="8">
    <source>
        <dbReference type="EMBL" id="KAH7570248.1"/>
    </source>
</evidence>
<feature type="transmembrane region" description="Helical" evidence="6">
    <location>
        <begin position="241"/>
        <end position="261"/>
    </location>
</feature>
<evidence type="ECO:0000256" key="4">
    <source>
        <dbReference type="ARBA" id="ARBA00022989"/>
    </source>
</evidence>
<dbReference type="InterPro" id="IPR030184">
    <property type="entry name" value="WAT1-related"/>
</dbReference>
<evidence type="ECO:0000313" key="9">
    <source>
        <dbReference type="Proteomes" id="UP000827721"/>
    </source>
</evidence>
<comment type="similarity">
    <text evidence="2 6">Belongs to the drug/metabolite transporter (DMT) superfamily. Plant drug/metabolite exporter (P-DME) (TC 2.A.7.4) family.</text>
</comment>
<feature type="transmembrane region" description="Helical" evidence="6">
    <location>
        <begin position="50"/>
        <end position="68"/>
    </location>
</feature>
<evidence type="ECO:0000259" key="7">
    <source>
        <dbReference type="Pfam" id="PF00892"/>
    </source>
</evidence>
<dbReference type="EMBL" id="JAFEMO010000005">
    <property type="protein sequence ID" value="KAH7570248.1"/>
    <property type="molecule type" value="Genomic_DNA"/>
</dbReference>
<dbReference type="InterPro" id="IPR000620">
    <property type="entry name" value="EamA_dom"/>
</dbReference>
<name>A0ABQ8I115_9ROSI</name>
<gene>
    <name evidence="8" type="ORF">JRO89_XS05G0075700</name>
</gene>
<comment type="subcellular location">
    <subcellularLocation>
        <location evidence="1 6">Membrane</location>
        <topology evidence="1 6">Multi-pass membrane protein</topology>
    </subcellularLocation>
</comment>
<feature type="transmembrane region" description="Helical" evidence="6">
    <location>
        <begin position="210"/>
        <end position="234"/>
    </location>
</feature>
<reference evidence="8 9" key="1">
    <citation type="submission" date="2021-02" db="EMBL/GenBank/DDBJ databases">
        <title>Plant Genome Project.</title>
        <authorList>
            <person name="Zhang R.-G."/>
        </authorList>
    </citation>
    <scope>NUCLEOTIDE SEQUENCE [LARGE SCALE GENOMIC DNA]</scope>
    <source>
        <tissue evidence="8">Leaves</tissue>
    </source>
</reference>
<feature type="transmembrane region" description="Helical" evidence="6">
    <location>
        <begin position="12"/>
        <end position="29"/>
    </location>
</feature>
<evidence type="ECO:0000256" key="3">
    <source>
        <dbReference type="ARBA" id="ARBA00022692"/>
    </source>
</evidence>
<accession>A0ABQ8I115</accession>